<feature type="signal peptide" evidence="1">
    <location>
        <begin position="1"/>
        <end position="17"/>
    </location>
</feature>
<organism evidence="2 3">
    <name type="scientific">Paractinoplanes rhizophilus</name>
    <dbReference type="NCBI Taxonomy" id="1416877"/>
    <lineage>
        <taxon>Bacteria</taxon>
        <taxon>Bacillati</taxon>
        <taxon>Actinomycetota</taxon>
        <taxon>Actinomycetes</taxon>
        <taxon>Micromonosporales</taxon>
        <taxon>Micromonosporaceae</taxon>
        <taxon>Paractinoplanes</taxon>
    </lineage>
</organism>
<gene>
    <name evidence="2" type="ORF">ACFQS1_16040</name>
</gene>
<dbReference type="RefSeq" id="WP_378968678.1">
    <property type="nucleotide sequence ID" value="NZ_JBHTBJ010000010.1"/>
</dbReference>
<feature type="chain" id="PRO_5047461880" evidence="1">
    <location>
        <begin position="18"/>
        <end position="157"/>
    </location>
</feature>
<protein>
    <submittedName>
        <fullName evidence="2">Uncharacterized protein</fullName>
    </submittedName>
</protein>
<name>A0ABW2HQV3_9ACTN</name>
<reference evidence="3" key="1">
    <citation type="journal article" date="2019" name="Int. J. Syst. Evol. Microbiol.">
        <title>The Global Catalogue of Microorganisms (GCM) 10K type strain sequencing project: providing services to taxonomists for standard genome sequencing and annotation.</title>
        <authorList>
            <consortium name="The Broad Institute Genomics Platform"/>
            <consortium name="The Broad Institute Genome Sequencing Center for Infectious Disease"/>
            <person name="Wu L."/>
            <person name="Ma J."/>
        </authorList>
    </citation>
    <scope>NUCLEOTIDE SEQUENCE [LARGE SCALE GENOMIC DNA]</scope>
    <source>
        <strain evidence="3">XZYJT-10</strain>
    </source>
</reference>
<accession>A0ABW2HQV3</accession>
<evidence type="ECO:0000313" key="3">
    <source>
        <dbReference type="Proteomes" id="UP001596548"/>
    </source>
</evidence>
<keyword evidence="1" id="KW-0732">Signal</keyword>
<dbReference type="EMBL" id="JBHTBJ010000010">
    <property type="protein sequence ID" value="MFC7275500.1"/>
    <property type="molecule type" value="Genomic_DNA"/>
</dbReference>
<evidence type="ECO:0000313" key="2">
    <source>
        <dbReference type="EMBL" id="MFC7275500.1"/>
    </source>
</evidence>
<dbReference type="Proteomes" id="UP001596548">
    <property type="component" value="Unassembled WGS sequence"/>
</dbReference>
<evidence type="ECO:0000256" key="1">
    <source>
        <dbReference type="SAM" id="SignalP"/>
    </source>
</evidence>
<comment type="caution">
    <text evidence="2">The sequence shown here is derived from an EMBL/GenBank/DDBJ whole genome shotgun (WGS) entry which is preliminary data.</text>
</comment>
<sequence length="157" mass="15087">MSMLQLLGGVAAAGVVAAGTTALTGTGVSWGGNGTGQATQYVGGRLTQTVSGGASITAVDYATNTVGDQVTSISVSVTGATGGYLTVTPAGGVLSGADLWSCTSAGIQATATDATGPKVKITASPATVVCATWDSNTSGNAGYYSGLNAVQLDVTNS</sequence>
<proteinExistence type="predicted"/>
<keyword evidence="3" id="KW-1185">Reference proteome</keyword>